<evidence type="ECO:0000256" key="2">
    <source>
        <dbReference type="SAM" id="MobiDB-lite"/>
    </source>
</evidence>
<feature type="region of interest" description="Disordered" evidence="2">
    <location>
        <begin position="1"/>
        <end position="27"/>
    </location>
</feature>
<dbReference type="SUPFAM" id="SSF47473">
    <property type="entry name" value="EF-hand"/>
    <property type="match status" value="1"/>
</dbReference>
<dbReference type="InterPro" id="IPR011992">
    <property type="entry name" value="EF-hand-dom_pair"/>
</dbReference>
<dbReference type="PROSITE" id="PS00018">
    <property type="entry name" value="EF_HAND_1"/>
    <property type="match status" value="1"/>
</dbReference>
<feature type="region of interest" description="Disordered" evidence="2">
    <location>
        <begin position="499"/>
        <end position="536"/>
    </location>
</feature>
<name>A0AAD1XYP8_EUPCR</name>
<feature type="compositionally biased region" description="Polar residues" evidence="2">
    <location>
        <begin position="524"/>
        <end position="535"/>
    </location>
</feature>
<proteinExistence type="predicted"/>
<keyword evidence="1" id="KW-0106">Calcium</keyword>
<dbReference type="GO" id="GO:0005509">
    <property type="term" value="F:calcium ion binding"/>
    <property type="evidence" value="ECO:0007669"/>
    <property type="project" value="InterPro"/>
</dbReference>
<dbReference type="InterPro" id="IPR052603">
    <property type="entry name" value="EFCB6"/>
</dbReference>
<sequence length="677" mass="77208">MADIGTKRTSPLQQTANPHHKKTDTKRGIIKKQDLKKISELNKIKAKVKRAFEDLDEGKTGDISTKLFTSILHCLGIEINSRLLHQNVINGNVKYYQMIQLLKQELDQKSGKLQWKFVEPSSQKNSSSREAKSIDTRVSGNSYSSIRTSQVDKISERSFRSRKSINRLHNVSRILQNNEDKIPFKNTSTIKYDGNKTLTLPEINKHIPDTQSHISGITSRYGGSPGNMRKLKSITSDRYKGVNRSQNHSTTSSIADFKSTISSQASHFHEFLLQASKMSRSIDIKKALSVLKYLKKQKVPLVPYKTFRVPKFLCDIYEEILIKERSKSAHITEKEFCKLISKFVEIELDDVLENIQEGLIQVLKVQDKGISIEKLEDLLELYKYLPADPKDLNKVGKISDTKSSINKRKTGLRECLIILTDLIHSRFENSSAAFKCFNYSDQGTISKSDFQTTLHKLGLKFTNSQTISLFTTVDKNSDGYIDFPEFHRFFIETSKHISKSSFSEGPRSSKMSQNNSKKSKSTSIDQKGSFRNSKSSIDEDDEIISRSLANFKKKMKEKVFAQDPKNLNMSYTFGIKTPLPDNIKEIMTYSPLGEYIKIANKREQVFQNSRKSLQIFKKAKPTHSSIIRDTELKRQRKARHKSPHSPKTVIPSPPPITTPQSRTIHIPSPPNPRLNLS</sequence>
<dbReference type="Proteomes" id="UP001295684">
    <property type="component" value="Unassembled WGS sequence"/>
</dbReference>
<feature type="domain" description="EF-hand" evidence="3">
    <location>
        <begin position="461"/>
        <end position="496"/>
    </location>
</feature>
<accession>A0AAD1XYP8</accession>
<feature type="compositionally biased region" description="Pro residues" evidence="2">
    <location>
        <begin position="667"/>
        <end position="677"/>
    </location>
</feature>
<organism evidence="4 5">
    <name type="scientific">Euplotes crassus</name>
    <dbReference type="NCBI Taxonomy" id="5936"/>
    <lineage>
        <taxon>Eukaryota</taxon>
        <taxon>Sar</taxon>
        <taxon>Alveolata</taxon>
        <taxon>Ciliophora</taxon>
        <taxon>Intramacronucleata</taxon>
        <taxon>Spirotrichea</taxon>
        <taxon>Hypotrichia</taxon>
        <taxon>Euplotida</taxon>
        <taxon>Euplotidae</taxon>
        <taxon>Moneuplotes</taxon>
    </lineage>
</organism>
<dbReference type="PROSITE" id="PS50222">
    <property type="entry name" value="EF_HAND_2"/>
    <property type="match status" value="2"/>
</dbReference>
<protein>
    <recommendedName>
        <fullName evidence="3">EF-hand domain-containing protein</fullName>
    </recommendedName>
</protein>
<dbReference type="PANTHER" id="PTHR20875:SF0">
    <property type="entry name" value="GH12158P"/>
    <property type="match status" value="1"/>
</dbReference>
<dbReference type="InterPro" id="IPR018247">
    <property type="entry name" value="EF_Hand_1_Ca_BS"/>
</dbReference>
<evidence type="ECO:0000256" key="1">
    <source>
        <dbReference type="ARBA" id="ARBA00022837"/>
    </source>
</evidence>
<gene>
    <name evidence="4" type="ORF">ECRASSUSDP1_LOCUS23530</name>
</gene>
<evidence type="ECO:0000313" key="4">
    <source>
        <dbReference type="EMBL" id="CAI2382063.1"/>
    </source>
</evidence>
<dbReference type="CDD" id="cd00051">
    <property type="entry name" value="EFh"/>
    <property type="match status" value="1"/>
</dbReference>
<reference evidence="4" key="1">
    <citation type="submission" date="2023-07" db="EMBL/GenBank/DDBJ databases">
        <authorList>
            <consortium name="AG Swart"/>
            <person name="Singh M."/>
            <person name="Singh A."/>
            <person name="Seah K."/>
            <person name="Emmerich C."/>
        </authorList>
    </citation>
    <scope>NUCLEOTIDE SEQUENCE</scope>
    <source>
        <strain evidence="4">DP1</strain>
    </source>
</reference>
<dbReference type="Gene3D" id="1.10.238.10">
    <property type="entry name" value="EF-hand"/>
    <property type="match status" value="1"/>
</dbReference>
<evidence type="ECO:0000313" key="5">
    <source>
        <dbReference type="Proteomes" id="UP001295684"/>
    </source>
</evidence>
<feature type="compositionally biased region" description="Polar residues" evidence="2">
    <location>
        <begin position="7"/>
        <end position="17"/>
    </location>
</feature>
<dbReference type="AlphaFoldDB" id="A0AAD1XYP8"/>
<feature type="region of interest" description="Disordered" evidence="2">
    <location>
        <begin position="119"/>
        <end position="141"/>
    </location>
</feature>
<dbReference type="Pfam" id="PF13833">
    <property type="entry name" value="EF-hand_8"/>
    <property type="match status" value="1"/>
</dbReference>
<dbReference type="InterPro" id="IPR002048">
    <property type="entry name" value="EF_hand_dom"/>
</dbReference>
<dbReference type="SMART" id="SM00054">
    <property type="entry name" value="EFh"/>
    <property type="match status" value="2"/>
</dbReference>
<feature type="region of interest" description="Disordered" evidence="2">
    <location>
        <begin position="617"/>
        <end position="677"/>
    </location>
</feature>
<evidence type="ECO:0000259" key="3">
    <source>
        <dbReference type="PROSITE" id="PS50222"/>
    </source>
</evidence>
<dbReference type="PANTHER" id="PTHR20875">
    <property type="entry name" value="EF-HAND CALCIUM-BINDING DOMAIN-CONTAINING PROTEIN 6-RELATED"/>
    <property type="match status" value="1"/>
</dbReference>
<dbReference type="EMBL" id="CAMPGE010024206">
    <property type="protein sequence ID" value="CAI2382063.1"/>
    <property type="molecule type" value="Genomic_DNA"/>
</dbReference>
<feature type="compositionally biased region" description="Basic residues" evidence="2">
    <location>
        <begin position="634"/>
        <end position="644"/>
    </location>
</feature>
<feature type="domain" description="EF-hand" evidence="3">
    <location>
        <begin position="43"/>
        <end position="78"/>
    </location>
</feature>
<keyword evidence="5" id="KW-1185">Reference proteome</keyword>
<comment type="caution">
    <text evidence="4">The sequence shown here is derived from an EMBL/GenBank/DDBJ whole genome shotgun (WGS) entry which is preliminary data.</text>
</comment>